<dbReference type="InterPro" id="IPR006140">
    <property type="entry name" value="D-isomer_DH_NAD-bd"/>
</dbReference>
<evidence type="ECO:0000256" key="1">
    <source>
        <dbReference type="ARBA" id="ARBA00005854"/>
    </source>
</evidence>
<dbReference type="RefSeq" id="WP_175163292.1">
    <property type="nucleotide sequence ID" value="NZ_CADIKI010000014.1"/>
</dbReference>
<accession>A0A6J5GJQ6</accession>
<evidence type="ECO:0000259" key="6">
    <source>
        <dbReference type="Pfam" id="PF00389"/>
    </source>
</evidence>
<dbReference type="Gene3D" id="3.40.50.720">
    <property type="entry name" value="NAD(P)-binding Rossmann-like Domain"/>
    <property type="match status" value="2"/>
</dbReference>
<protein>
    <submittedName>
        <fullName evidence="8">(S)-sulfolactate dehydrogenase</fullName>
        <ecNumber evidence="8">1.1.1.310</ecNumber>
    </submittedName>
</protein>
<evidence type="ECO:0000256" key="5">
    <source>
        <dbReference type="SAM" id="MobiDB-lite"/>
    </source>
</evidence>
<evidence type="ECO:0000256" key="4">
    <source>
        <dbReference type="RuleBase" id="RU003719"/>
    </source>
</evidence>
<organism evidence="8 9">
    <name type="scientific">Paraburkholderia fynbosensis</name>
    <dbReference type="NCBI Taxonomy" id="1200993"/>
    <lineage>
        <taxon>Bacteria</taxon>
        <taxon>Pseudomonadati</taxon>
        <taxon>Pseudomonadota</taxon>
        <taxon>Betaproteobacteria</taxon>
        <taxon>Burkholderiales</taxon>
        <taxon>Burkholderiaceae</taxon>
        <taxon>Paraburkholderia</taxon>
    </lineage>
</organism>
<evidence type="ECO:0000313" key="8">
    <source>
        <dbReference type="EMBL" id="CAB3799428.1"/>
    </source>
</evidence>
<dbReference type="GO" id="GO:0006564">
    <property type="term" value="P:L-serine biosynthetic process"/>
    <property type="evidence" value="ECO:0007669"/>
    <property type="project" value="UniProtKB-ARBA"/>
</dbReference>
<dbReference type="Pfam" id="PF00389">
    <property type="entry name" value="2-Hacid_dh"/>
    <property type="match status" value="1"/>
</dbReference>
<dbReference type="InterPro" id="IPR029753">
    <property type="entry name" value="D-isomer_DH_CS"/>
</dbReference>
<keyword evidence="3" id="KW-0520">NAD</keyword>
<evidence type="ECO:0000313" key="9">
    <source>
        <dbReference type="Proteomes" id="UP000494252"/>
    </source>
</evidence>
<dbReference type="InterPro" id="IPR036291">
    <property type="entry name" value="NAD(P)-bd_dom_sf"/>
</dbReference>
<dbReference type="EMBL" id="CADIKI010000014">
    <property type="protein sequence ID" value="CAB3799428.1"/>
    <property type="molecule type" value="Genomic_DNA"/>
</dbReference>
<dbReference type="Pfam" id="PF02826">
    <property type="entry name" value="2-Hacid_dh_C"/>
    <property type="match status" value="1"/>
</dbReference>
<dbReference type="InterPro" id="IPR029752">
    <property type="entry name" value="D-isomer_DH_CS1"/>
</dbReference>
<reference evidence="8 9" key="1">
    <citation type="submission" date="2020-04" db="EMBL/GenBank/DDBJ databases">
        <authorList>
            <person name="De Canck E."/>
        </authorList>
    </citation>
    <scope>NUCLEOTIDE SEQUENCE [LARGE SCALE GENOMIC DNA]</scope>
    <source>
        <strain evidence="8 9">LMG 27177</strain>
    </source>
</reference>
<dbReference type="CDD" id="cd12173">
    <property type="entry name" value="PGDH_4"/>
    <property type="match status" value="1"/>
</dbReference>
<dbReference type="Proteomes" id="UP000494252">
    <property type="component" value="Unassembled WGS sequence"/>
</dbReference>
<dbReference type="FunFam" id="3.40.50.720:FF:000041">
    <property type="entry name" value="D-3-phosphoglycerate dehydrogenase"/>
    <property type="match status" value="1"/>
</dbReference>
<evidence type="ECO:0000259" key="7">
    <source>
        <dbReference type="Pfam" id="PF02826"/>
    </source>
</evidence>
<proteinExistence type="inferred from homology"/>
<dbReference type="InterPro" id="IPR006139">
    <property type="entry name" value="D-isomer_2_OHA_DH_cat_dom"/>
</dbReference>
<dbReference type="EC" id="1.1.1.310" evidence="8"/>
<dbReference type="PROSITE" id="PS00065">
    <property type="entry name" value="D_2_HYDROXYACID_DH_1"/>
    <property type="match status" value="1"/>
</dbReference>
<feature type="domain" description="D-isomer specific 2-hydroxyacid dehydrogenase catalytic" evidence="6">
    <location>
        <begin position="9"/>
        <end position="316"/>
    </location>
</feature>
<dbReference type="PANTHER" id="PTHR42938:SF9">
    <property type="entry name" value="FORMATE DEHYDROGENASE 1"/>
    <property type="match status" value="1"/>
</dbReference>
<comment type="similarity">
    <text evidence="1 4">Belongs to the D-isomer specific 2-hydroxyacid dehydrogenase family.</text>
</comment>
<dbReference type="SUPFAM" id="SSF52283">
    <property type="entry name" value="Formate/glycerate dehydrogenase catalytic domain-like"/>
    <property type="match status" value="1"/>
</dbReference>
<name>A0A6J5GJQ6_9BURK</name>
<evidence type="ECO:0000256" key="3">
    <source>
        <dbReference type="ARBA" id="ARBA00023027"/>
    </source>
</evidence>
<dbReference type="GO" id="GO:0004617">
    <property type="term" value="F:phosphoglycerate dehydrogenase activity"/>
    <property type="evidence" value="ECO:0007669"/>
    <property type="project" value="UniProtKB-ARBA"/>
</dbReference>
<dbReference type="AlphaFoldDB" id="A0A6J5GJQ6"/>
<dbReference type="GO" id="GO:0047545">
    <property type="term" value="F:(S)-2-hydroxyglutarate dehydrogenase activity"/>
    <property type="evidence" value="ECO:0007669"/>
    <property type="project" value="UniProtKB-ARBA"/>
</dbReference>
<evidence type="ECO:0000256" key="2">
    <source>
        <dbReference type="ARBA" id="ARBA00023002"/>
    </source>
</evidence>
<dbReference type="SUPFAM" id="SSF51735">
    <property type="entry name" value="NAD(P)-binding Rossmann-fold domains"/>
    <property type="match status" value="1"/>
</dbReference>
<dbReference type="GO" id="GO:0102155">
    <property type="term" value="F:S-sulfolactate dehydrogenase activity"/>
    <property type="evidence" value="ECO:0007669"/>
    <property type="project" value="UniProtKB-EC"/>
</dbReference>
<keyword evidence="9" id="KW-1185">Reference proteome</keyword>
<dbReference type="GO" id="GO:0051287">
    <property type="term" value="F:NAD binding"/>
    <property type="evidence" value="ECO:0007669"/>
    <property type="project" value="InterPro"/>
</dbReference>
<dbReference type="PANTHER" id="PTHR42938">
    <property type="entry name" value="FORMATE DEHYDROGENASE 1"/>
    <property type="match status" value="1"/>
</dbReference>
<feature type="domain" description="D-isomer specific 2-hydroxyacid dehydrogenase NAD-binding" evidence="7">
    <location>
        <begin position="112"/>
        <end position="289"/>
    </location>
</feature>
<keyword evidence="2 4" id="KW-0560">Oxidoreductase</keyword>
<sequence length="331" mass="34181">MTTVAKKIVISEFMDEAAIDTLRQRFDVRFDPTLFETPGRLAAELADAHALIVRNRTQVTAALLDAGASLSVVGRLGVGLDNLDLAACAARNVAVFPATGANAQAVAEYVIAAALVLLRGAYLHSAEVAAGAWPREALSSGREAAGSVLAVIGFGGIGQRVAGLARGLGMTIVGYDPQQPAAAPCWRSTGARAMALDDALALADVVTLHVPLCEATRHLLDSGRIARLRHGAIVINTARGGTLDEHALAAALREGRLAGAALDVFEDEPLRRGSPLADAPNLILTPHIAGLTRQANERVSSLVADRVAAALTNPSPDTDPVADANAMPGAL</sequence>
<feature type="region of interest" description="Disordered" evidence="5">
    <location>
        <begin position="311"/>
        <end position="331"/>
    </location>
</feature>
<dbReference type="PROSITE" id="PS00670">
    <property type="entry name" value="D_2_HYDROXYACID_DH_2"/>
    <property type="match status" value="1"/>
</dbReference>
<gene>
    <name evidence="8" type="primary">slcC</name>
    <name evidence="8" type="ORF">LMG27177_04633</name>
</gene>